<dbReference type="Gene3D" id="3.40.50.300">
    <property type="entry name" value="P-loop containing nucleotide triphosphate hydrolases"/>
    <property type="match status" value="1"/>
</dbReference>
<dbReference type="Proteomes" id="UP000642265">
    <property type="component" value="Unassembled WGS sequence"/>
</dbReference>
<keyword evidence="3 6" id="KW-0067">ATP-binding</keyword>
<keyword evidence="2" id="KW-0547">Nucleotide-binding</keyword>
<dbReference type="AlphaFoldDB" id="A0A8I0N4T7"/>
<sequence length="285" mass="32954">MEQIRQIKQYADTLRLTQLRNKAEMVIHQAQIDKPTYLELVYDILKAEVLQRQKNDYDRRLKLAHLPPTHNLDQYDFNHANGVTKPQLKQLRELLWLEQNYNVILMGPSGTGKTYLAAGLIYHAVNSGYRAYFMTMEEIITVLKMKEMVSSALGTYNRLLKAHLIAIDDIMLLPIKKHEAVAFFNLINHLHGQCSIIITTNKSPKQWAETLEDEVLATALLDRILYRCEVVKLTGNSYRMEHRKRIFENNELEKENAHSEAFPPSATLPGKRPQNDNQTTGNQNK</sequence>
<dbReference type="GO" id="GO:0006260">
    <property type="term" value="P:DNA replication"/>
    <property type="evidence" value="ECO:0007669"/>
    <property type="project" value="TreeGrafter"/>
</dbReference>
<reference evidence="6" key="1">
    <citation type="submission" date="2020-09" db="EMBL/GenBank/DDBJ databases">
        <authorList>
            <person name="Dalcin Martins P."/>
        </authorList>
    </citation>
    <scope>NUCLEOTIDE SEQUENCE</scope>
    <source>
        <strain evidence="6">MAG47</strain>
    </source>
</reference>
<protein>
    <submittedName>
        <fullName evidence="6">ATP-binding protein</fullName>
    </submittedName>
</protein>
<dbReference type="InterPro" id="IPR047661">
    <property type="entry name" value="IstB"/>
</dbReference>
<feature type="region of interest" description="Disordered" evidence="4">
    <location>
        <begin position="251"/>
        <end position="285"/>
    </location>
</feature>
<evidence type="ECO:0000256" key="3">
    <source>
        <dbReference type="ARBA" id="ARBA00022840"/>
    </source>
</evidence>
<dbReference type="PIRSF" id="PIRSF003073">
    <property type="entry name" value="DNAC_TnpB_IstB"/>
    <property type="match status" value="1"/>
</dbReference>
<feature type="domain" description="AAA+ ATPase" evidence="5">
    <location>
        <begin position="99"/>
        <end position="232"/>
    </location>
</feature>
<dbReference type="InterPro" id="IPR002611">
    <property type="entry name" value="IstB_ATP-bd"/>
</dbReference>
<dbReference type="InterPro" id="IPR028350">
    <property type="entry name" value="DNAC/IstB-like"/>
</dbReference>
<evidence type="ECO:0000259" key="5">
    <source>
        <dbReference type="SMART" id="SM00382"/>
    </source>
</evidence>
<organism evidence="6 7">
    <name type="scientific">Brucella anthropi</name>
    <name type="common">Ochrobactrum anthropi</name>
    <dbReference type="NCBI Taxonomy" id="529"/>
    <lineage>
        <taxon>Bacteria</taxon>
        <taxon>Pseudomonadati</taxon>
        <taxon>Pseudomonadota</taxon>
        <taxon>Alphaproteobacteria</taxon>
        <taxon>Hyphomicrobiales</taxon>
        <taxon>Brucellaceae</taxon>
        <taxon>Brucella/Ochrobactrum group</taxon>
        <taxon>Brucella</taxon>
    </lineage>
</organism>
<dbReference type="InterPro" id="IPR027417">
    <property type="entry name" value="P-loop_NTPase"/>
</dbReference>
<dbReference type="PANTHER" id="PTHR30050:SF4">
    <property type="entry name" value="ATP-BINDING PROTEIN RV3427C IN INSERTION SEQUENCE-RELATED"/>
    <property type="match status" value="1"/>
</dbReference>
<proteinExistence type="inferred from homology"/>
<dbReference type="EMBL" id="JACZKO010000031">
    <property type="protein sequence ID" value="MBE0561050.1"/>
    <property type="molecule type" value="Genomic_DNA"/>
</dbReference>
<feature type="compositionally biased region" description="Polar residues" evidence="4">
    <location>
        <begin position="275"/>
        <end position="285"/>
    </location>
</feature>
<dbReference type="SMART" id="SM00382">
    <property type="entry name" value="AAA"/>
    <property type="match status" value="1"/>
</dbReference>
<dbReference type="PANTHER" id="PTHR30050">
    <property type="entry name" value="CHROMOSOMAL REPLICATION INITIATOR PROTEIN DNAA"/>
    <property type="match status" value="1"/>
</dbReference>
<dbReference type="InterPro" id="IPR003593">
    <property type="entry name" value="AAA+_ATPase"/>
</dbReference>
<name>A0A8I0N4T7_BRUAN</name>
<evidence type="ECO:0000313" key="7">
    <source>
        <dbReference type="Proteomes" id="UP000642265"/>
    </source>
</evidence>
<dbReference type="NCBIfam" id="NF038214">
    <property type="entry name" value="IS21_help_AAA"/>
    <property type="match status" value="1"/>
</dbReference>
<evidence type="ECO:0000256" key="4">
    <source>
        <dbReference type="SAM" id="MobiDB-lite"/>
    </source>
</evidence>
<evidence type="ECO:0000256" key="1">
    <source>
        <dbReference type="ARBA" id="ARBA00008059"/>
    </source>
</evidence>
<evidence type="ECO:0000313" key="6">
    <source>
        <dbReference type="EMBL" id="MBE0561050.1"/>
    </source>
</evidence>
<dbReference type="GO" id="GO:0005524">
    <property type="term" value="F:ATP binding"/>
    <property type="evidence" value="ECO:0007669"/>
    <property type="project" value="UniProtKB-KW"/>
</dbReference>
<accession>A0A8I0N4T7</accession>
<comment type="caution">
    <text evidence="6">The sequence shown here is derived from an EMBL/GenBank/DDBJ whole genome shotgun (WGS) entry which is preliminary data.</text>
</comment>
<comment type="similarity">
    <text evidence="1">Belongs to the IS21/IS1162 putative ATP-binding protein family.</text>
</comment>
<dbReference type="SUPFAM" id="SSF52540">
    <property type="entry name" value="P-loop containing nucleoside triphosphate hydrolases"/>
    <property type="match status" value="1"/>
</dbReference>
<dbReference type="CDD" id="cd00009">
    <property type="entry name" value="AAA"/>
    <property type="match status" value="1"/>
</dbReference>
<evidence type="ECO:0000256" key="2">
    <source>
        <dbReference type="ARBA" id="ARBA00022741"/>
    </source>
</evidence>
<dbReference type="Pfam" id="PF01695">
    <property type="entry name" value="IstB_IS21"/>
    <property type="match status" value="1"/>
</dbReference>
<reference evidence="6" key="2">
    <citation type="submission" date="2020-10" db="EMBL/GenBank/DDBJ databases">
        <title>Enrichment of novel Verrucomicrobia, Bacteroidetes and Krumholzibacteria in an oxygen-limited, methane- and iron-fed bioreactor inoculated with Bothnian Sea sediments.</title>
        <authorList>
            <person name="Martins P.D."/>
            <person name="de Jong A."/>
            <person name="Lenstra W.K."/>
            <person name="van Helmond N.A.G.M."/>
            <person name="Slomp C.P."/>
            <person name="Jetten M.S.M."/>
            <person name="Welte C.U."/>
            <person name="Rasigraf O."/>
        </authorList>
    </citation>
    <scope>NUCLEOTIDE SEQUENCE</scope>
    <source>
        <strain evidence="6">MAG47</strain>
    </source>
</reference>
<gene>
    <name evidence="6" type="ORF">IH622_09605</name>
</gene>